<evidence type="ECO:0000313" key="1">
    <source>
        <dbReference type="EMBL" id="CQH63980.1"/>
    </source>
</evidence>
<geneLocation type="plasmid" evidence="2">
    <name>pSTJ001</name>
</geneLocation>
<proteinExistence type="predicted"/>
<protein>
    <submittedName>
        <fullName evidence="1">Uncharacterized protein</fullName>
    </submittedName>
</protein>
<name>A0A0U5HYE4_9EURY</name>
<organism evidence="1 2">
    <name type="scientific">Halobacterium hubeiense</name>
    <dbReference type="NCBI Taxonomy" id="1407499"/>
    <lineage>
        <taxon>Archaea</taxon>
        <taxon>Methanobacteriati</taxon>
        <taxon>Methanobacteriota</taxon>
        <taxon>Stenosarchaea group</taxon>
        <taxon>Halobacteria</taxon>
        <taxon>Halobacteriales</taxon>
        <taxon>Halobacteriaceae</taxon>
        <taxon>Halobacterium</taxon>
    </lineage>
</organism>
<keyword evidence="2" id="KW-1185">Reference proteome</keyword>
<reference evidence="2" key="1">
    <citation type="journal article" date="2016" name="Environ. Microbiol.">
        <title>The complete genome of a viable archaeum isolated from 123-million-year-old rock salt.</title>
        <authorList>
            <person name="Jaakkola S.T."/>
            <person name="Pfeiffer F."/>
            <person name="Ravantti J.J."/>
            <person name="Guo Q."/>
            <person name="Liu Y."/>
            <person name="Chen X."/>
            <person name="Ma H."/>
            <person name="Yang C."/>
            <person name="Oksanen H.M."/>
            <person name="Bamford D.H."/>
        </authorList>
    </citation>
    <scope>NUCLEOTIDE SEQUENCE</scope>
    <source>
        <strain evidence="2">JI20-1</strain>
        <plasmid evidence="2">Plasmid pSTJ001</plasmid>
    </source>
</reference>
<sequence>MAVSQPINSRRDMLSIFDARLQNTQSDLLEDTRLEFGRNMLKTAIIESNISPNQALQSEIIDEVHEVEEDLWMTKTETTEGEGWLFLDCYHERLWSVYSLAESTIFNSAIDSLLKSEGGGLDRLWLPTNEVEQIGDMGDFEGIKIGFAADEVFPQTFVEENFEFTDLSIDGSGPNSNHLYKILKSTDEIQDFISLSSIKIRREEEDEFVRERITNEGAFTTRGGTDIRLHLSTVGRIKDQYERLLGAVEQNHLIGADDQENGGRARGSPVVIRFSKPVPDIEEFLSHVVNAQDPFRLWGHVRQTSEEGYKVDGVDAHNGDKIAIEMSPEWLRLYLYGDACGNTALRLFTNIQHYYDPAAELVIDDV</sequence>
<dbReference type="Proteomes" id="UP000066737">
    <property type="component" value="Plasmid pSTJ001"/>
</dbReference>
<dbReference type="Pfam" id="PF25924">
    <property type="entry name" value="MJECL33"/>
    <property type="match status" value="1"/>
</dbReference>
<dbReference type="InterPro" id="IPR058966">
    <property type="entry name" value="MJECL33-like"/>
</dbReference>
<dbReference type="AlphaFoldDB" id="A0A0U5HYE4"/>
<accession>A0A0U5HYE4</accession>
<gene>
    <name evidence="1" type="ORF">HHUB_4243</name>
</gene>
<dbReference type="KEGG" id="hhb:Hhub_4243"/>
<dbReference type="EMBL" id="LN831303">
    <property type="protein sequence ID" value="CQH63980.1"/>
    <property type="molecule type" value="Genomic_DNA"/>
</dbReference>
<evidence type="ECO:0000313" key="2">
    <source>
        <dbReference type="Proteomes" id="UP000066737"/>
    </source>
</evidence>